<keyword evidence="1" id="KW-0472">Membrane</keyword>
<evidence type="ECO:0000313" key="4">
    <source>
        <dbReference type="Proteomes" id="UP000636800"/>
    </source>
</evidence>
<evidence type="ECO:0000256" key="1">
    <source>
        <dbReference type="SAM" id="Phobius"/>
    </source>
</evidence>
<dbReference type="AlphaFoldDB" id="A0A835P648"/>
<keyword evidence="1" id="KW-1133">Transmembrane helix</keyword>
<dbReference type="Proteomes" id="UP000639772">
    <property type="component" value="Unassembled WGS sequence"/>
</dbReference>
<evidence type="ECO:0000313" key="2">
    <source>
        <dbReference type="EMBL" id="KAG0446221.1"/>
    </source>
</evidence>
<accession>A0A835P648</accession>
<comment type="caution">
    <text evidence="2">The sequence shown here is derived from an EMBL/GenBank/DDBJ whole genome shotgun (WGS) entry which is preliminary data.</text>
</comment>
<evidence type="ECO:0000313" key="5">
    <source>
        <dbReference type="Proteomes" id="UP000639772"/>
    </source>
</evidence>
<name>A0A835P648_VANPL</name>
<sequence>MSGRKELWCHWPKADISFGALLFSQSIVVKLSFDVVFIAASGVGAGIISGIIRKRHWCRNDILRPVAQIADVHSLLHWENHLTKGLHIQQPVPMVVIQHSCGAQGGTGPRRVVVVHVIWAWPTLWPSVTFSPFSWSKVSLYWWKRSLADVWALDTAVPMRREAEPEGEGPPPLSTNFDCPNFLRQDGIMKVVKLLKNTHHLAQ</sequence>
<dbReference type="Proteomes" id="UP000636800">
    <property type="component" value="Unassembled WGS sequence"/>
</dbReference>
<protein>
    <submittedName>
        <fullName evidence="2">Uncharacterized protein</fullName>
    </submittedName>
</protein>
<evidence type="ECO:0000313" key="3">
    <source>
        <dbReference type="EMBL" id="KAG0446237.1"/>
    </source>
</evidence>
<organism evidence="2 4">
    <name type="scientific">Vanilla planifolia</name>
    <name type="common">Vanilla</name>
    <dbReference type="NCBI Taxonomy" id="51239"/>
    <lineage>
        <taxon>Eukaryota</taxon>
        <taxon>Viridiplantae</taxon>
        <taxon>Streptophyta</taxon>
        <taxon>Embryophyta</taxon>
        <taxon>Tracheophyta</taxon>
        <taxon>Spermatophyta</taxon>
        <taxon>Magnoliopsida</taxon>
        <taxon>Liliopsida</taxon>
        <taxon>Asparagales</taxon>
        <taxon>Orchidaceae</taxon>
        <taxon>Vanilloideae</taxon>
        <taxon>Vanilleae</taxon>
        <taxon>Vanilla</taxon>
    </lineage>
</organism>
<dbReference type="EMBL" id="JADCNL010000600">
    <property type="protein sequence ID" value="KAG0446221.1"/>
    <property type="molecule type" value="Genomic_DNA"/>
</dbReference>
<proteinExistence type="predicted"/>
<keyword evidence="1" id="KW-0812">Transmembrane</keyword>
<dbReference type="EMBL" id="JADCNM010000601">
    <property type="protein sequence ID" value="KAG0446237.1"/>
    <property type="molecule type" value="Genomic_DNA"/>
</dbReference>
<keyword evidence="4" id="KW-1185">Reference proteome</keyword>
<reference evidence="4 5" key="1">
    <citation type="journal article" date="2020" name="Nat. Food">
        <title>A phased Vanilla planifolia genome enables genetic improvement of flavour and production.</title>
        <authorList>
            <person name="Hasing T."/>
            <person name="Tang H."/>
            <person name="Brym M."/>
            <person name="Khazi F."/>
            <person name="Huang T."/>
            <person name="Chambers A.H."/>
        </authorList>
    </citation>
    <scope>NUCLEOTIDE SEQUENCE [LARGE SCALE GENOMIC DNA]</scope>
    <source>
        <tissue evidence="2">Leaf</tissue>
    </source>
</reference>
<gene>
    <name evidence="2" type="ORF">HPP92_028930</name>
    <name evidence="3" type="ORF">HPP92_028940</name>
</gene>
<feature type="transmembrane region" description="Helical" evidence="1">
    <location>
        <begin position="31"/>
        <end position="52"/>
    </location>
</feature>